<proteinExistence type="predicted"/>
<gene>
    <name evidence="1" type="ORF">METZ01_LOCUS332859</name>
</gene>
<accession>A0A382Q500</accession>
<dbReference type="EMBL" id="UINC01111641">
    <property type="protein sequence ID" value="SVC80005.1"/>
    <property type="molecule type" value="Genomic_DNA"/>
</dbReference>
<reference evidence="1" key="1">
    <citation type="submission" date="2018-05" db="EMBL/GenBank/DDBJ databases">
        <authorList>
            <person name="Lanie J.A."/>
            <person name="Ng W.-L."/>
            <person name="Kazmierczak K.M."/>
            <person name="Andrzejewski T.M."/>
            <person name="Davidsen T.M."/>
            <person name="Wayne K.J."/>
            <person name="Tettelin H."/>
            <person name="Glass J.I."/>
            <person name="Rusch D."/>
            <person name="Podicherti R."/>
            <person name="Tsui H.-C.T."/>
            <person name="Winkler M.E."/>
        </authorList>
    </citation>
    <scope>NUCLEOTIDE SEQUENCE</scope>
</reference>
<name>A0A382Q500_9ZZZZ</name>
<evidence type="ECO:0000313" key="1">
    <source>
        <dbReference type="EMBL" id="SVC80005.1"/>
    </source>
</evidence>
<protein>
    <submittedName>
        <fullName evidence="1">Uncharacterized protein</fullName>
    </submittedName>
</protein>
<organism evidence="1">
    <name type="scientific">marine metagenome</name>
    <dbReference type="NCBI Taxonomy" id="408172"/>
    <lineage>
        <taxon>unclassified sequences</taxon>
        <taxon>metagenomes</taxon>
        <taxon>ecological metagenomes</taxon>
    </lineage>
</organism>
<sequence length="72" mass="8461">MPLEYLVESLAKALCFEKYVAINNIVDYDNIDSDLAVAFFEEHSDLYMHKSRELLSMFHDFEDSENKTNTLH</sequence>
<dbReference type="AlphaFoldDB" id="A0A382Q500"/>